<sequence>MPPPSPSPPSARAARSRAASKLPLTATTFLSLSILLLPLGFLATHKAFSAATAGHHHRERVLLQVQDQDGVSAPNANGNANQDEHAAAVERHCAGTLHRAVCVSTVSAIPGLAQKPVWDVISMVVSRAAAAVRASASNCSSYLARPHGLRVRDRLALADCVELLGHTLSQLATAAAELESRAADEEDDDDAVAAVQTVLSAALTNQYTCLDGFDGPSASEDGRVRPYIQGRIYHVAHLVSNSLAMLRRLPRRRNRKQGPRRSTLEGYDDDDGRVLRRRRGFPSWVSPGDRRRMLQQGAPVGADLVVAKDGSGNFSTVGEAVAAAPNNSVARFVIYIKAGGYFENVEVGSEKTNLMFVGDGMWRTVIKASRNVVDNSTTFRSATLAVVGTGFLARDLTVENAAGPGKHQAVALRVNADLSAFYRCSFAGYQDTLYAHSLRQFYRDCDVYGTVDFVFGDAAAVLQGCSLYARRPDPGQKNAVTAQGREDPNQNTGIVVQGGKVAAAADLAPVQANFSTFLGRPWKQYSRTVFVQTKMESLVHPRGWLEWNGTFALDTLYYAEYMNRGPGANTSARVAWPGYHVLTNATDADNFTVLNFVQGDLWLNATPFPYALGFS</sequence>
<dbReference type="GO" id="GO:0030599">
    <property type="term" value="F:pectinesterase activity"/>
    <property type="evidence" value="ECO:0007669"/>
    <property type="project" value="UniProtKB-UniRule"/>
</dbReference>
<dbReference type="AlphaFoldDB" id="A0AAQ3T5Q3"/>
<dbReference type="SMART" id="SM00856">
    <property type="entry name" value="PMEI"/>
    <property type="match status" value="1"/>
</dbReference>
<dbReference type="GO" id="GO:0042545">
    <property type="term" value="P:cell wall modification"/>
    <property type="evidence" value="ECO:0007669"/>
    <property type="project" value="UniProtKB-UniRule"/>
</dbReference>
<dbReference type="EMBL" id="CP144747">
    <property type="protein sequence ID" value="WVZ67066.1"/>
    <property type="molecule type" value="Genomic_DNA"/>
</dbReference>
<evidence type="ECO:0000256" key="2">
    <source>
        <dbReference type="ARBA" id="ARBA00006027"/>
    </source>
</evidence>
<reference evidence="10 11" key="1">
    <citation type="submission" date="2024-02" db="EMBL/GenBank/DDBJ databases">
        <title>High-quality chromosome-scale genome assembly of Pensacola bahiagrass (Paspalum notatum Flugge var. saurae).</title>
        <authorList>
            <person name="Vega J.M."/>
            <person name="Podio M."/>
            <person name="Orjuela J."/>
            <person name="Siena L.A."/>
            <person name="Pessino S.C."/>
            <person name="Combes M.C."/>
            <person name="Mariac C."/>
            <person name="Albertini E."/>
            <person name="Pupilli F."/>
            <person name="Ortiz J.P.A."/>
            <person name="Leblanc O."/>
        </authorList>
    </citation>
    <scope>NUCLEOTIDE SEQUENCE [LARGE SCALE GENOMIC DNA]</scope>
    <source>
        <strain evidence="10">R1</strain>
        <tissue evidence="10">Leaf</tissue>
    </source>
</reference>
<comment type="catalytic activity">
    <reaction evidence="7">
        <text>[(1-&gt;4)-alpha-D-galacturonosyl methyl ester](n) + n H2O = [(1-&gt;4)-alpha-D-galacturonosyl](n) + n methanol + n H(+)</text>
        <dbReference type="Rhea" id="RHEA:22380"/>
        <dbReference type="Rhea" id="RHEA-COMP:14570"/>
        <dbReference type="Rhea" id="RHEA-COMP:14573"/>
        <dbReference type="ChEBI" id="CHEBI:15377"/>
        <dbReference type="ChEBI" id="CHEBI:15378"/>
        <dbReference type="ChEBI" id="CHEBI:17790"/>
        <dbReference type="ChEBI" id="CHEBI:140522"/>
        <dbReference type="ChEBI" id="CHEBI:140523"/>
        <dbReference type="EC" id="3.1.1.11"/>
    </reaction>
</comment>
<evidence type="ECO:0000256" key="5">
    <source>
        <dbReference type="ARBA" id="ARBA00023085"/>
    </source>
</evidence>
<feature type="compositionally biased region" description="Basic residues" evidence="8">
    <location>
        <begin position="250"/>
        <end position="259"/>
    </location>
</feature>
<dbReference type="GO" id="GO:0045490">
    <property type="term" value="P:pectin catabolic process"/>
    <property type="evidence" value="ECO:0007669"/>
    <property type="project" value="UniProtKB-UniRule"/>
</dbReference>
<dbReference type="Gene3D" id="1.20.140.40">
    <property type="entry name" value="Invertase/pectin methylesterase inhibitor family protein"/>
    <property type="match status" value="1"/>
</dbReference>
<comment type="pathway">
    <text evidence="1 7">Glycan metabolism; pectin degradation; 2-dehydro-3-deoxy-D-gluconate from pectin: step 1/5.</text>
</comment>
<dbReference type="FunFam" id="1.20.140.40:FF:000014">
    <property type="entry name" value="Pectinesterase"/>
    <property type="match status" value="1"/>
</dbReference>
<dbReference type="SUPFAM" id="SSF101148">
    <property type="entry name" value="Plant invertase/pectin methylesterase inhibitor"/>
    <property type="match status" value="1"/>
</dbReference>
<organism evidence="10 11">
    <name type="scientific">Paspalum notatum var. saurae</name>
    <dbReference type="NCBI Taxonomy" id="547442"/>
    <lineage>
        <taxon>Eukaryota</taxon>
        <taxon>Viridiplantae</taxon>
        <taxon>Streptophyta</taxon>
        <taxon>Embryophyta</taxon>
        <taxon>Tracheophyta</taxon>
        <taxon>Spermatophyta</taxon>
        <taxon>Magnoliopsida</taxon>
        <taxon>Liliopsida</taxon>
        <taxon>Poales</taxon>
        <taxon>Poaceae</taxon>
        <taxon>PACMAD clade</taxon>
        <taxon>Panicoideae</taxon>
        <taxon>Andropogonodae</taxon>
        <taxon>Paspaleae</taxon>
        <taxon>Paspalinae</taxon>
        <taxon>Paspalum</taxon>
    </lineage>
</organism>
<evidence type="ECO:0000256" key="1">
    <source>
        <dbReference type="ARBA" id="ARBA00005184"/>
    </source>
</evidence>
<accession>A0AAQ3T5Q3</accession>
<feature type="active site" evidence="6">
    <location>
        <position position="452"/>
    </location>
</feature>
<dbReference type="InterPro" id="IPR006501">
    <property type="entry name" value="Pectinesterase_inhib_dom"/>
</dbReference>
<dbReference type="Pfam" id="PF04043">
    <property type="entry name" value="PMEI"/>
    <property type="match status" value="1"/>
</dbReference>
<evidence type="ECO:0000256" key="3">
    <source>
        <dbReference type="ARBA" id="ARBA00007786"/>
    </source>
</evidence>
<dbReference type="NCBIfam" id="TIGR01614">
    <property type="entry name" value="PME_inhib"/>
    <property type="match status" value="1"/>
</dbReference>
<evidence type="ECO:0000256" key="7">
    <source>
        <dbReference type="RuleBase" id="RU000589"/>
    </source>
</evidence>
<evidence type="ECO:0000313" key="11">
    <source>
        <dbReference type="Proteomes" id="UP001341281"/>
    </source>
</evidence>
<gene>
    <name evidence="10" type="ORF">U9M48_016205</name>
</gene>
<name>A0AAQ3T5Q3_PASNO</name>
<keyword evidence="5 7" id="KW-0063">Aspartyl esterase</keyword>
<protein>
    <recommendedName>
        <fullName evidence="7">Pectinesterase</fullName>
        <ecNumber evidence="7">3.1.1.11</ecNumber>
    </recommendedName>
</protein>
<evidence type="ECO:0000256" key="6">
    <source>
        <dbReference type="PROSITE-ProRule" id="PRU10040"/>
    </source>
</evidence>
<evidence type="ECO:0000313" key="10">
    <source>
        <dbReference type="EMBL" id="WVZ67066.1"/>
    </source>
</evidence>
<dbReference type="PANTHER" id="PTHR31707">
    <property type="entry name" value="PECTINESTERASE"/>
    <property type="match status" value="1"/>
</dbReference>
<evidence type="ECO:0000256" key="4">
    <source>
        <dbReference type="ARBA" id="ARBA00022801"/>
    </source>
</evidence>
<dbReference type="FunFam" id="2.160.20.10:FF:000001">
    <property type="entry name" value="Pectinesterase"/>
    <property type="match status" value="1"/>
</dbReference>
<dbReference type="Gene3D" id="2.160.20.10">
    <property type="entry name" value="Single-stranded right-handed beta-helix, Pectin lyase-like"/>
    <property type="match status" value="1"/>
</dbReference>
<dbReference type="InterPro" id="IPR011050">
    <property type="entry name" value="Pectin_lyase_fold/virulence"/>
</dbReference>
<feature type="domain" description="Pectinesterase inhibitor" evidence="9">
    <location>
        <begin position="84"/>
        <end position="245"/>
    </location>
</feature>
<comment type="similarity">
    <text evidence="3">In the C-terminal section; belongs to the pectinesterase family.</text>
</comment>
<dbReference type="PROSITE" id="PS00503">
    <property type="entry name" value="PECTINESTERASE_2"/>
    <property type="match status" value="1"/>
</dbReference>
<proteinExistence type="inferred from homology"/>
<dbReference type="Pfam" id="PF01095">
    <property type="entry name" value="Pectinesterase"/>
    <property type="match status" value="1"/>
</dbReference>
<comment type="similarity">
    <text evidence="2">In the N-terminal section; belongs to the PMEI family.</text>
</comment>
<dbReference type="InterPro" id="IPR035513">
    <property type="entry name" value="Invertase/methylesterase_inhib"/>
</dbReference>
<dbReference type="GO" id="GO:0004857">
    <property type="term" value="F:enzyme inhibitor activity"/>
    <property type="evidence" value="ECO:0007669"/>
    <property type="project" value="InterPro"/>
</dbReference>
<feature type="region of interest" description="Disordered" evidence="8">
    <location>
        <begin position="250"/>
        <end position="269"/>
    </location>
</feature>
<dbReference type="InterPro" id="IPR012334">
    <property type="entry name" value="Pectin_lyas_fold"/>
</dbReference>
<keyword evidence="11" id="KW-1185">Reference proteome</keyword>
<dbReference type="InterPro" id="IPR000070">
    <property type="entry name" value="Pectinesterase_cat"/>
</dbReference>
<keyword evidence="4 7" id="KW-0378">Hydrolase</keyword>
<dbReference type="EC" id="3.1.1.11" evidence="7"/>
<dbReference type="SUPFAM" id="SSF51126">
    <property type="entry name" value="Pectin lyase-like"/>
    <property type="match status" value="1"/>
</dbReference>
<dbReference type="InterPro" id="IPR033131">
    <property type="entry name" value="Pectinesterase_Asp_AS"/>
</dbReference>
<evidence type="ECO:0000256" key="8">
    <source>
        <dbReference type="SAM" id="MobiDB-lite"/>
    </source>
</evidence>
<dbReference type="CDD" id="cd15798">
    <property type="entry name" value="PMEI-like_3"/>
    <property type="match status" value="1"/>
</dbReference>
<dbReference type="Proteomes" id="UP001341281">
    <property type="component" value="Chromosome 03"/>
</dbReference>
<evidence type="ECO:0000259" key="9">
    <source>
        <dbReference type="SMART" id="SM00856"/>
    </source>
</evidence>